<dbReference type="AlphaFoldDB" id="A0A1I5ARR1"/>
<reference evidence="2" key="1">
    <citation type="submission" date="2016-10" db="EMBL/GenBank/DDBJ databases">
        <authorList>
            <person name="Varghese N."/>
            <person name="Submissions S."/>
        </authorList>
    </citation>
    <scope>NUCLEOTIDE SEQUENCE [LARGE SCALE GENOMIC DNA]</scope>
    <source>
        <strain evidence="2">DSM 23925</strain>
    </source>
</reference>
<accession>A0A1I5ARR1</accession>
<dbReference type="RefSeq" id="WP_092207013.1">
    <property type="nucleotide sequence ID" value="NZ_FOVN01000002.1"/>
</dbReference>
<evidence type="ECO:0000313" key="2">
    <source>
        <dbReference type="Proteomes" id="UP000198705"/>
    </source>
</evidence>
<proteinExistence type="predicted"/>
<sequence>MKKLLVLLVFFVFYNCSENEKNTATIEKAKAHHENTANRVATNHLYVEIDDKKYDFYYDKKNLEIVLTTSYGSSGYIFNYDQTMDLVKNINTNSLSASYGSDFNMDIRNMIFNDTIITFDEYRNDTFFKNKTVKVSEKINKNDFFNSLDSTISLDNESIKDQLNLKACPPCVVLLIIVAGTVVSDSNEGNQDLCAQQNALVAANCVNRDGYCLESNGPCVIKCVPCPLTNP</sequence>
<dbReference type="OrthoDB" id="1431885at2"/>
<keyword evidence="2" id="KW-1185">Reference proteome</keyword>
<dbReference type="EMBL" id="FOVN01000002">
    <property type="protein sequence ID" value="SFN65080.1"/>
    <property type="molecule type" value="Genomic_DNA"/>
</dbReference>
<dbReference type="Proteomes" id="UP000198705">
    <property type="component" value="Unassembled WGS sequence"/>
</dbReference>
<protein>
    <submittedName>
        <fullName evidence="1">Uncharacterized protein</fullName>
    </submittedName>
</protein>
<name>A0A1I5ARR1_9FLAO</name>
<gene>
    <name evidence="1" type="ORF">SAMN04487989_102237</name>
</gene>
<evidence type="ECO:0000313" key="1">
    <source>
        <dbReference type="EMBL" id="SFN65080.1"/>
    </source>
</evidence>
<organism evidence="1 2">
    <name type="scientific">Bizionia echini</name>
    <dbReference type="NCBI Taxonomy" id="649333"/>
    <lineage>
        <taxon>Bacteria</taxon>
        <taxon>Pseudomonadati</taxon>
        <taxon>Bacteroidota</taxon>
        <taxon>Flavobacteriia</taxon>
        <taxon>Flavobacteriales</taxon>
        <taxon>Flavobacteriaceae</taxon>
        <taxon>Bizionia</taxon>
    </lineage>
</organism>